<gene>
    <name evidence="8" type="ORF">B0A52_00652</name>
</gene>
<dbReference type="FunFam" id="1.20.1250.20:FF:000018">
    <property type="entry name" value="MFS transporter permease"/>
    <property type="match status" value="1"/>
</dbReference>
<comment type="subcellular location">
    <subcellularLocation>
        <location evidence="1">Membrane</location>
        <topology evidence="1">Multi-pass membrane protein</topology>
    </subcellularLocation>
</comment>
<dbReference type="PANTHER" id="PTHR43791">
    <property type="entry name" value="PERMEASE-RELATED"/>
    <property type="match status" value="1"/>
</dbReference>
<dbReference type="Pfam" id="PF07690">
    <property type="entry name" value="MFS_1"/>
    <property type="match status" value="1"/>
</dbReference>
<feature type="transmembrane region" description="Helical" evidence="6">
    <location>
        <begin position="376"/>
        <end position="398"/>
    </location>
</feature>
<comment type="caution">
    <text evidence="8">The sequence shown here is derived from an EMBL/GenBank/DDBJ whole genome shotgun (WGS) entry which is preliminary data.</text>
</comment>
<dbReference type="GO" id="GO:0022857">
    <property type="term" value="F:transmembrane transporter activity"/>
    <property type="evidence" value="ECO:0007669"/>
    <property type="project" value="InterPro"/>
</dbReference>
<name>A0A438NHU3_EXOME</name>
<dbReference type="PROSITE" id="PS50850">
    <property type="entry name" value="MFS"/>
    <property type="match status" value="1"/>
</dbReference>
<feature type="transmembrane region" description="Helical" evidence="6">
    <location>
        <begin position="441"/>
        <end position="462"/>
    </location>
</feature>
<keyword evidence="2" id="KW-0813">Transport</keyword>
<evidence type="ECO:0000313" key="9">
    <source>
        <dbReference type="Proteomes" id="UP000288859"/>
    </source>
</evidence>
<reference evidence="8 9" key="1">
    <citation type="submission" date="2017-03" db="EMBL/GenBank/DDBJ databases">
        <title>Genomes of endolithic fungi from Antarctica.</title>
        <authorList>
            <person name="Coleine C."/>
            <person name="Masonjones S."/>
            <person name="Stajich J.E."/>
        </authorList>
    </citation>
    <scope>NUCLEOTIDE SEQUENCE [LARGE SCALE GENOMIC DNA]</scope>
    <source>
        <strain evidence="8 9">CCFEE 6314</strain>
    </source>
</reference>
<feature type="transmembrane region" description="Helical" evidence="6">
    <location>
        <begin position="178"/>
        <end position="199"/>
    </location>
</feature>
<dbReference type="Proteomes" id="UP000288859">
    <property type="component" value="Unassembled WGS sequence"/>
</dbReference>
<feature type="transmembrane region" description="Helical" evidence="6">
    <location>
        <begin position="150"/>
        <end position="172"/>
    </location>
</feature>
<feature type="transmembrane region" description="Helical" evidence="6">
    <location>
        <begin position="284"/>
        <end position="309"/>
    </location>
</feature>
<keyword evidence="3 6" id="KW-0812">Transmembrane</keyword>
<accession>A0A438NHU3</accession>
<evidence type="ECO:0000256" key="6">
    <source>
        <dbReference type="SAM" id="Phobius"/>
    </source>
</evidence>
<evidence type="ECO:0000259" key="7">
    <source>
        <dbReference type="PROSITE" id="PS50850"/>
    </source>
</evidence>
<sequence length="486" mass="53683">MDPTRRPATPEKMGDTRAEHLDVAMDLKGMEAGSISADDPVEEARMNRLLWKIDLRIVPILGGLYVWCLIDRTNLGGARIAGIDEATGLSVGNRASIVILVFFIGYIIFELPSNMLLQKFGPHRWLSFLCFGWGITTLCIGFVRSWQVLAVLRVLLGVFEAGMFPGCIYLLSAWYRRAAVYFLMGSFCSSFANILAYGLTQIASDPERDGWKWIFIVEGAITVAYAALCWFIIPDLPYDDKKNKWLRPEEKALVRKRLGGDTGAFEEGKITWKVIRDTVKPPHMWGLALISLTGAAGTYSFLLFLPIILRRGLEFSLQLSFLLTAPPAAFTAIYAFGIAFISDKTGLRGPFIVLHCILTTIGLCMIAFVDAAPVRYAGAFFGQAGVNGMLITANSWGMNNVRGDAQRSVYAAWVVSWSSIGGIYSALVFRQQDAPNYRPGVIATLAITLATLAASTAMIVYFKIANKQAQQGKRVIFGEPDFRFTI</sequence>
<dbReference type="InterPro" id="IPR011701">
    <property type="entry name" value="MFS"/>
</dbReference>
<keyword evidence="5 6" id="KW-0472">Membrane</keyword>
<dbReference type="InterPro" id="IPR036259">
    <property type="entry name" value="MFS_trans_sf"/>
</dbReference>
<feature type="transmembrane region" description="Helical" evidence="6">
    <location>
        <begin position="347"/>
        <end position="369"/>
    </location>
</feature>
<feature type="transmembrane region" description="Helical" evidence="6">
    <location>
        <begin position="410"/>
        <end position="429"/>
    </location>
</feature>
<feature type="transmembrane region" description="Helical" evidence="6">
    <location>
        <begin position="211"/>
        <end position="233"/>
    </location>
</feature>
<feature type="transmembrane region" description="Helical" evidence="6">
    <location>
        <begin position="91"/>
        <end position="109"/>
    </location>
</feature>
<evidence type="ECO:0000256" key="4">
    <source>
        <dbReference type="ARBA" id="ARBA00022989"/>
    </source>
</evidence>
<keyword evidence="4 6" id="KW-1133">Transmembrane helix</keyword>
<evidence type="ECO:0000256" key="3">
    <source>
        <dbReference type="ARBA" id="ARBA00022692"/>
    </source>
</evidence>
<dbReference type="AlphaFoldDB" id="A0A438NHU3"/>
<protein>
    <recommendedName>
        <fullName evidence="7">Major facilitator superfamily (MFS) profile domain-containing protein</fullName>
    </recommendedName>
</protein>
<feature type="transmembrane region" description="Helical" evidence="6">
    <location>
        <begin position="125"/>
        <end position="143"/>
    </location>
</feature>
<feature type="domain" description="Major facilitator superfamily (MFS) profile" evidence="7">
    <location>
        <begin position="40"/>
        <end position="468"/>
    </location>
</feature>
<dbReference type="EMBL" id="NAJM01000002">
    <property type="protein sequence ID" value="RVX75299.1"/>
    <property type="molecule type" value="Genomic_DNA"/>
</dbReference>
<dbReference type="Gene3D" id="1.20.1250.20">
    <property type="entry name" value="MFS general substrate transporter like domains"/>
    <property type="match status" value="2"/>
</dbReference>
<evidence type="ECO:0000256" key="1">
    <source>
        <dbReference type="ARBA" id="ARBA00004141"/>
    </source>
</evidence>
<dbReference type="GO" id="GO:0016020">
    <property type="term" value="C:membrane"/>
    <property type="evidence" value="ECO:0007669"/>
    <property type="project" value="UniProtKB-SubCell"/>
</dbReference>
<evidence type="ECO:0000256" key="2">
    <source>
        <dbReference type="ARBA" id="ARBA00022448"/>
    </source>
</evidence>
<feature type="transmembrane region" description="Helical" evidence="6">
    <location>
        <begin position="321"/>
        <end position="341"/>
    </location>
</feature>
<evidence type="ECO:0000256" key="5">
    <source>
        <dbReference type="ARBA" id="ARBA00023136"/>
    </source>
</evidence>
<dbReference type="VEuPathDB" id="FungiDB:PV10_03297"/>
<dbReference type="OrthoDB" id="3639251at2759"/>
<proteinExistence type="predicted"/>
<feature type="transmembrane region" description="Helical" evidence="6">
    <location>
        <begin position="49"/>
        <end position="70"/>
    </location>
</feature>
<evidence type="ECO:0000313" key="8">
    <source>
        <dbReference type="EMBL" id="RVX75299.1"/>
    </source>
</evidence>
<dbReference type="SUPFAM" id="SSF103473">
    <property type="entry name" value="MFS general substrate transporter"/>
    <property type="match status" value="1"/>
</dbReference>
<dbReference type="InterPro" id="IPR020846">
    <property type="entry name" value="MFS_dom"/>
</dbReference>
<organism evidence="8 9">
    <name type="scientific">Exophiala mesophila</name>
    <name type="common">Black yeast-like fungus</name>
    <dbReference type="NCBI Taxonomy" id="212818"/>
    <lineage>
        <taxon>Eukaryota</taxon>
        <taxon>Fungi</taxon>
        <taxon>Dikarya</taxon>
        <taxon>Ascomycota</taxon>
        <taxon>Pezizomycotina</taxon>
        <taxon>Eurotiomycetes</taxon>
        <taxon>Chaetothyriomycetidae</taxon>
        <taxon>Chaetothyriales</taxon>
        <taxon>Herpotrichiellaceae</taxon>
        <taxon>Exophiala</taxon>
    </lineage>
</organism>
<dbReference type="PANTHER" id="PTHR43791:SF3">
    <property type="entry name" value="MAJOR FACILITATOR SUPERFAMILY (MFS) PROFILE DOMAIN-CONTAINING PROTEIN"/>
    <property type="match status" value="1"/>
</dbReference>